<accession>A0A1U7JDX6</accession>
<dbReference type="EMBL" id="LVVZ01000022">
    <property type="protein sequence ID" value="OKL42943.1"/>
    <property type="molecule type" value="Genomic_DNA"/>
</dbReference>
<gene>
    <name evidence="8" type="ORF">A3843_14405</name>
</gene>
<proteinExistence type="predicted"/>
<evidence type="ECO:0000256" key="6">
    <source>
        <dbReference type="ARBA" id="ARBA00023136"/>
    </source>
</evidence>
<keyword evidence="3" id="KW-0679">Respiratory chain</keyword>
<evidence type="ECO:0000256" key="3">
    <source>
        <dbReference type="ARBA" id="ARBA00022660"/>
    </source>
</evidence>
<keyword evidence="9" id="KW-1185">Reference proteome</keyword>
<feature type="compositionally biased region" description="Basic and acidic residues" evidence="7">
    <location>
        <begin position="90"/>
        <end position="101"/>
    </location>
</feature>
<evidence type="ECO:0000256" key="5">
    <source>
        <dbReference type="ARBA" id="ARBA00022982"/>
    </source>
</evidence>
<protein>
    <submittedName>
        <fullName evidence="8">ETC complex I subunit</fullName>
    </submittedName>
</protein>
<dbReference type="GO" id="GO:0016020">
    <property type="term" value="C:membrane"/>
    <property type="evidence" value="ECO:0007669"/>
    <property type="project" value="UniProtKB-SubCell"/>
</dbReference>
<dbReference type="InterPro" id="IPR006885">
    <property type="entry name" value="NADH_UbQ_FeS_4_mit-like"/>
</dbReference>
<keyword evidence="2" id="KW-0813">Transport</keyword>
<evidence type="ECO:0000313" key="9">
    <source>
        <dbReference type="Proteomes" id="UP000185783"/>
    </source>
</evidence>
<dbReference type="PANTHER" id="PTHR12219">
    <property type="entry name" value="NADH-UBIQUINONE OXIDOREDUCTASE"/>
    <property type="match status" value="1"/>
</dbReference>
<evidence type="ECO:0000256" key="7">
    <source>
        <dbReference type="SAM" id="MobiDB-lite"/>
    </source>
</evidence>
<dbReference type="InterPro" id="IPR038532">
    <property type="entry name" value="NDUFS4-like_sf"/>
</dbReference>
<dbReference type="STRING" id="197461.A3843_14405"/>
<keyword evidence="5" id="KW-0249">Electron transport</keyword>
<reference evidence="8 9" key="1">
    <citation type="submission" date="2016-03" db="EMBL/GenBank/DDBJ databases">
        <title>Genome sequence of Nesiotobacter sp. nov., a moderately halophilic alphaproteobacterium isolated from the Yellow Sea, China.</title>
        <authorList>
            <person name="Zhang G."/>
            <person name="Zhang R."/>
        </authorList>
    </citation>
    <scope>NUCLEOTIDE SEQUENCE [LARGE SCALE GENOMIC DNA]</scope>
    <source>
        <strain evidence="8 9">WB1-6</strain>
    </source>
</reference>
<dbReference type="Pfam" id="PF04800">
    <property type="entry name" value="NDUS4"/>
    <property type="match status" value="1"/>
</dbReference>
<evidence type="ECO:0000256" key="4">
    <source>
        <dbReference type="ARBA" id="ARBA00022946"/>
    </source>
</evidence>
<dbReference type="RefSeq" id="WP_028482734.1">
    <property type="nucleotide sequence ID" value="NZ_LVVZ01000022.1"/>
</dbReference>
<evidence type="ECO:0000256" key="1">
    <source>
        <dbReference type="ARBA" id="ARBA00004370"/>
    </source>
</evidence>
<evidence type="ECO:0000313" key="8">
    <source>
        <dbReference type="EMBL" id="OKL42943.1"/>
    </source>
</evidence>
<comment type="subcellular location">
    <subcellularLocation>
        <location evidence="1">Membrane</location>
    </subcellularLocation>
</comment>
<dbReference type="PANTHER" id="PTHR12219:SF8">
    <property type="entry name" value="NADH DEHYDROGENASE [UBIQUINONE] IRON-SULFUR PROTEIN 4, MITOCHONDRIAL"/>
    <property type="match status" value="1"/>
</dbReference>
<keyword evidence="6" id="KW-0472">Membrane</keyword>
<organism evidence="8 9">
    <name type="scientific">Pseudovibrio exalbescens</name>
    <dbReference type="NCBI Taxonomy" id="197461"/>
    <lineage>
        <taxon>Bacteria</taxon>
        <taxon>Pseudomonadati</taxon>
        <taxon>Pseudomonadota</taxon>
        <taxon>Alphaproteobacteria</taxon>
        <taxon>Hyphomicrobiales</taxon>
        <taxon>Stappiaceae</taxon>
        <taxon>Pseudovibrio</taxon>
    </lineage>
</organism>
<dbReference type="Proteomes" id="UP000185783">
    <property type="component" value="Unassembled WGS sequence"/>
</dbReference>
<keyword evidence="4" id="KW-0809">Transit peptide</keyword>
<sequence length="101" mass="11882">MVARIYRPSKTAMQSGKAKTENWVLDFDPEAAKTIEPLMGYTTSSDMKQQVRMTFRTKEEAIAYAQRNKIPYRVIEKQPRKVRPASYSDNFRHDRAMPWTH</sequence>
<dbReference type="OrthoDB" id="9799572at2"/>
<evidence type="ECO:0000256" key="2">
    <source>
        <dbReference type="ARBA" id="ARBA00022448"/>
    </source>
</evidence>
<dbReference type="Gene3D" id="3.30.160.190">
    <property type="entry name" value="atu1810 like domain"/>
    <property type="match status" value="1"/>
</dbReference>
<feature type="region of interest" description="Disordered" evidence="7">
    <location>
        <begin position="76"/>
        <end position="101"/>
    </location>
</feature>
<comment type="caution">
    <text evidence="8">The sequence shown here is derived from an EMBL/GenBank/DDBJ whole genome shotgun (WGS) entry which is preliminary data.</text>
</comment>
<name>A0A1U7JDX6_9HYPH</name>
<dbReference type="GO" id="GO:0022900">
    <property type="term" value="P:electron transport chain"/>
    <property type="evidence" value="ECO:0007669"/>
    <property type="project" value="InterPro"/>
</dbReference>
<dbReference type="AlphaFoldDB" id="A0A1U7JDX6"/>